<sequence>MLSKSDKLQKVVSQKVAEWINCGKFPKYLKEGRLVLLGKNQGEQYPEINNTIPIVINSHLSKIIEKVIINKLQERKSELLETGNYQNGFKENKSTHLNLIRLFDHIKDSRRKSKSREAYLFIDYKKHTTLSGKTNYYKSYRKEQNVNRTNNWQD</sequence>
<dbReference type="AlphaFoldDB" id="A0A073HYE3"/>
<dbReference type="Proteomes" id="UP000053232">
    <property type="component" value="Unassembled WGS sequence"/>
</dbReference>
<dbReference type="EMBL" id="ARYC01020262">
    <property type="protein sequence ID" value="KEJ82444.1"/>
    <property type="molecule type" value="Genomic_DNA"/>
</dbReference>
<proteinExistence type="predicted"/>
<evidence type="ECO:0008006" key="3">
    <source>
        <dbReference type="Google" id="ProtNLM"/>
    </source>
</evidence>
<evidence type="ECO:0000313" key="2">
    <source>
        <dbReference type="Proteomes" id="UP000053232"/>
    </source>
</evidence>
<accession>A0A073HYE3</accession>
<comment type="caution">
    <text evidence="1">The sequence shown here is derived from an EMBL/GenBank/DDBJ whole genome shotgun (WGS) entry which is preliminary data.</text>
</comment>
<evidence type="ECO:0000313" key="1">
    <source>
        <dbReference type="EMBL" id="KEJ82444.1"/>
    </source>
</evidence>
<reference evidence="2" key="1">
    <citation type="journal article" date="2014" name="Cell">
        <title>The Architecture of a Scrambled Genome Reveals Massive Levels of Genomic Rearrangement during Development.</title>
        <authorList>
            <person name="Chen X."/>
            <person name="Bracht J.R."/>
            <person name="Goldman A.D."/>
            <person name="Dolzhenko E."/>
            <person name="Clay D.M."/>
            <person name="Swart E.C."/>
            <person name="Perlman D.H."/>
            <person name="Doak T.G."/>
            <person name="Stuart A."/>
            <person name="Amemiya C.T."/>
            <person name="Sebra R.P."/>
            <person name="Landweber L.F."/>
        </authorList>
    </citation>
    <scope>NUCLEOTIDE SEQUENCE [LARGE SCALE GENOMIC DNA]</scope>
    <source>
        <strain evidence="2">JRB310</strain>
    </source>
</reference>
<protein>
    <recommendedName>
        <fullName evidence="3">Reverse transcriptase domain-containing protein</fullName>
    </recommendedName>
</protein>
<gene>
    <name evidence="1" type="ORF">OXYTRIMIC_662</name>
</gene>
<name>A0A073HYE3_9SPIT</name>
<organism evidence="1 2">
    <name type="scientific">Oxytricha trifallax</name>
    <dbReference type="NCBI Taxonomy" id="1172189"/>
    <lineage>
        <taxon>Eukaryota</taxon>
        <taxon>Sar</taxon>
        <taxon>Alveolata</taxon>
        <taxon>Ciliophora</taxon>
        <taxon>Intramacronucleata</taxon>
        <taxon>Spirotrichea</taxon>
        <taxon>Stichotrichia</taxon>
        <taxon>Sporadotrichida</taxon>
        <taxon>Oxytrichidae</taxon>
        <taxon>Oxytrichinae</taxon>
        <taxon>Oxytricha</taxon>
    </lineage>
</organism>
<keyword evidence="2" id="KW-1185">Reference proteome</keyword>